<proteinExistence type="predicted"/>
<dbReference type="Proteomes" id="UP000603317">
    <property type="component" value="Unassembled WGS sequence"/>
</dbReference>
<organism evidence="1 2">
    <name type="scientific">Blastomonas marina</name>
    <dbReference type="NCBI Taxonomy" id="1867408"/>
    <lineage>
        <taxon>Bacteria</taxon>
        <taxon>Pseudomonadati</taxon>
        <taxon>Pseudomonadota</taxon>
        <taxon>Alphaproteobacteria</taxon>
        <taxon>Sphingomonadales</taxon>
        <taxon>Sphingomonadaceae</taxon>
        <taxon>Blastomonas</taxon>
    </lineage>
</organism>
<reference evidence="2" key="1">
    <citation type="journal article" date="2019" name="Int. J. Syst. Evol. Microbiol.">
        <title>The Global Catalogue of Microorganisms (GCM) 10K type strain sequencing project: providing services to taxonomists for standard genome sequencing and annotation.</title>
        <authorList>
            <consortium name="The Broad Institute Genomics Platform"/>
            <consortium name="The Broad Institute Genome Sequencing Center for Infectious Disease"/>
            <person name="Wu L."/>
            <person name="Ma J."/>
        </authorList>
    </citation>
    <scope>NUCLEOTIDE SEQUENCE [LARGE SCALE GENOMIC DNA]</scope>
    <source>
        <strain evidence="2">CGMCC 1.15297</strain>
    </source>
</reference>
<sequence>MGPIDALPRPLAVAIHDAGAANMIAAWVEAAVSPPERVHAEGPARAIWSERFGTEALVEGDALLDGAATLLSGTGWASDIEHDARRNAAERGIRSVAVIDHWVNYRPRFERGGATRLPDQIWVGDAYARAIAEEVFSDIPVTQHDNLYLAQQAAAAGPVPDDGDVLFVAEPARSDWVRDRPGEFQALDHFMANRAAAGIGEHVPLRLRPHPSDPAGKYDDWLAQHANATLDRSSDMAAALAGARWVAGLHSVALVIALEAGRDAISSLPPWAPPCVLPHEGIRRL</sequence>
<dbReference type="EMBL" id="BMID01000001">
    <property type="protein sequence ID" value="GGA11904.1"/>
    <property type="molecule type" value="Genomic_DNA"/>
</dbReference>
<protein>
    <submittedName>
        <fullName evidence="1">Uncharacterized protein</fullName>
    </submittedName>
</protein>
<name>A0ABQ1FIB0_9SPHN</name>
<evidence type="ECO:0000313" key="2">
    <source>
        <dbReference type="Proteomes" id="UP000603317"/>
    </source>
</evidence>
<evidence type="ECO:0000313" key="1">
    <source>
        <dbReference type="EMBL" id="GGA11904.1"/>
    </source>
</evidence>
<keyword evidence="2" id="KW-1185">Reference proteome</keyword>
<gene>
    <name evidence="1" type="ORF">GCM10010923_23220</name>
</gene>
<accession>A0ABQ1FIB0</accession>
<comment type="caution">
    <text evidence="1">The sequence shown here is derived from an EMBL/GenBank/DDBJ whole genome shotgun (WGS) entry which is preliminary data.</text>
</comment>
<dbReference type="RefSeq" id="WP_188642844.1">
    <property type="nucleotide sequence ID" value="NZ_BMID01000001.1"/>
</dbReference>